<dbReference type="PANTHER" id="PTHR30136:SF24">
    <property type="entry name" value="HTH-TYPE TRANSCRIPTIONAL REPRESSOR ALLR"/>
    <property type="match status" value="1"/>
</dbReference>
<keyword evidence="1" id="KW-0805">Transcription regulation</keyword>
<evidence type="ECO:0000313" key="4">
    <source>
        <dbReference type="EMBL" id="TVO36070.1"/>
    </source>
</evidence>
<dbReference type="GO" id="GO:0003700">
    <property type="term" value="F:DNA-binding transcription factor activity"/>
    <property type="evidence" value="ECO:0007669"/>
    <property type="project" value="TreeGrafter"/>
</dbReference>
<dbReference type="PANTHER" id="PTHR30136">
    <property type="entry name" value="HELIX-TURN-HELIX TRANSCRIPTIONAL REGULATOR, ICLR FAMILY"/>
    <property type="match status" value="1"/>
</dbReference>
<dbReference type="InterPro" id="IPR036390">
    <property type="entry name" value="WH_DNA-bd_sf"/>
</dbReference>
<dbReference type="Pfam" id="PF01614">
    <property type="entry name" value="IclR_C"/>
    <property type="match status" value="1"/>
</dbReference>
<dbReference type="PROSITE" id="PS51078">
    <property type="entry name" value="ICLR_ED"/>
    <property type="match status" value="1"/>
</dbReference>
<dbReference type="EMBL" id="VMKJ01000019">
    <property type="protein sequence ID" value="TVO36070.1"/>
    <property type="molecule type" value="Genomic_DNA"/>
</dbReference>
<dbReference type="OrthoDB" id="9807558at2"/>
<dbReference type="SUPFAM" id="SSF46785">
    <property type="entry name" value="Winged helix' DNA-binding domain"/>
    <property type="match status" value="1"/>
</dbReference>
<accession>A0A557P5Y3</accession>
<sequence length="262" mass="28961">MTIKKSTASKEKGSTIERVLRVMSYLSCHEGEFTANELADKMDLPKLAMGKLVHQLKALGILNENLNRKIIAGPEFHQLSLEVIRNSVFSSQRMSILEKLASEIGETCGISVPNGIDMLYLERVQTNWPLQVSLPVGSYVPMTATASGKLHLANLSQEVRQVILDNIALDVFTEHTIVDRLELEKEISDIAQLGYGRDNNEFIDGMAAVSVPISSSGLLFGYLFCHSPVIRHSLSDLEVFIPKMQEAAGDIMSVMLNEEKVS</sequence>
<dbReference type="GO" id="GO:0045892">
    <property type="term" value="P:negative regulation of DNA-templated transcription"/>
    <property type="evidence" value="ECO:0007669"/>
    <property type="project" value="TreeGrafter"/>
</dbReference>
<evidence type="ECO:0000256" key="2">
    <source>
        <dbReference type="ARBA" id="ARBA00023163"/>
    </source>
</evidence>
<dbReference type="SUPFAM" id="SSF55781">
    <property type="entry name" value="GAF domain-like"/>
    <property type="match status" value="1"/>
</dbReference>
<dbReference type="InterPro" id="IPR029016">
    <property type="entry name" value="GAF-like_dom_sf"/>
</dbReference>
<dbReference type="GO" id="GO:0003677">
    <property type="term" value="F:DNA binding"/>
    <property type="evidence" value="ECO:0007669"/>
    <property type="project" value="TreeGrafter"/>
</dbReference>
<dbReference type="InterPro" id="IPR050707">
    <property type="entry name" value="HTH_MetabolicPath_Reg"/>
</dbReference>
<evidence type="ECO:0000256" key="1">
    <source>
        <dbReference type="ARBA" id="ARBA00023015"/>
    </source>
</evidence>
<dbReference type="Gene3D" id="3.30.450.40">
    <property type="match status" value="1"/>
</dbReference>
<dbReference type="AlphaFoldDB" id="A0A557P5Y3"/>
<comment type="caution">
    <text evidence="4">The sequence shown here is derived from an EMBL/GenBank/DDBJ whole genome shotgun (WGS) entry which is preliminary data.</text>
</comment>
<dbReference type="InterPro" id="IPR036388">
    <property type="entry name" value="WH-like_DNA-bd_sf"/>
</dbReference>
<protein>
    <submittedName>
        <fullName evidence="4">IclR family transcriptional regulator</fullName>
    </submittedName>
</protein>
<dbReference type="InterPro" id="IPR014757">
    <property type="entry name" value="Tscrpt_reg_IclR_C"/>
</dbReference>
<gene>
    <name evidence="4" type="ORF">FOF44_10410</name>
</gene>
<evidence type="ECO:0000259" key="3">
    <source>
        <dbReference type="PROSITE" id="PS51078"/>
    </source>
</evidence>
<organism evidence="4 5">
    <name type="scientific">Vibrio algivorus</name>
    <dbReference type="NCBI Taxonomy" id="1667024"/>
    <lineage>
        <taxon>Bacteria</taxon>
        <taxon>Pseudomonadati</taxon>
        <taxon>Pseudomonadota</taxon>
        <taxon>Gammaproteobacteria</taxon>
        <taxon>Vibrionales</taxon>
        <taxon>Vibrionaceae</taxon>
        <taxon>Vibrio</taxon>
    </lineage>
</organism>
<evidence type="ECO:0000313" key="5">
    <source>
        <dbReference type="Proteomes" id="UP000319828"/>
    </source>
</evidence>
<feature type="domain" description="IclR-ED" evidence="3">
    <location>
        <begin position="75"/>
        <end position="257"/>
    </location>
</feature>
<dbReference type="Gene3D" id="1.10.10.10">
    <property type="entry name" value="Winged helix-like DNA-binding domain superfamily/Winged helix DNA-binding domain"/>
    <property type="match status" value="1"/>
</dbReference>
<dbReference type="Proteomes" id="UP000319828">
    <property type="component" value="Unassembled WGS sequence"/>
</dbReference>
<reference evidence="4 5" key="1">
    <citation type="submission" date="2019-07" db="EMBL/GenBank/DDBJ databases">
        <title>The draft genome sequence of Vibrio algivorus M1486.</title>
        <authorList>
            <person name="Meng X."/>
        </authorList>
    </citation>
    <scope>NUCLEOTIDE SEQUENCE [LARGE SCALE GENOMIC DNA]</scope>
    <source>
        <strain evidence="4 5">M1486</strain>
    </source>
</reference>
<name>A0A557P5Y3_9VIBR</name>
<proteinExistence type="predicted"/>
<keyword evidence="2" id="KW-0804">Transcription</keyword>